<dbReference type="InterPro" id="IPR051534">
    <property type="entry name" value="CBASS_pafABC_assoc_protein"/>
</dbReference>
<dbReference type="KEGG" id="bwa:HLV38_02410"/>
<sequence length="333" mass="38064">MPASSKKAKLLYLSKIFHELTDDEHGLTMPQIIEELASYGIGAERKSVYSDITALQEFGLAIEKLSTSPVSYALVNRPFTKEQILLLADAVQSSRFLTERKSNALVGALESLTSKPQATNLRKLLHVEGRIKMSNESVFYTLDAIQRAIAERRKVRFQYFQYDTDKRQVLQREGQWYEETPVHMTYSDGCYYLVAYNDKHEGFTNYRIDRMTRVRPSDERATRNAQTVEFDVRKYELRAFGMYTGTAQSVTLQVKRSIMGAVIDRFGEDVLTTEVTPDQANIHVTVMESPVFFGWVAQFGDRIRILKPASLVEAYSEYLQRIIDLHAQPAEGA</sequence>
<dbReference type="SUPFAM" id="SSF46785">
    <property type="entry name" value="Winged helix' DNA-binding domain"/>
    <property type="match status" value="1"/>
</dbReference>
<dbReference type="EMBL" id="CP053716">
    <property type="protein sequence ID" value="QKF07107.1"/>
    <property type="molecule type" value="Genomic_DNA"/>
</dbReference>
<protein>
    <submittedName>
        <fullName evidence="3">WYL domain-containing protein</fullName>
    </submittedName>
</protein>
<dbReference type="Pfam" id="PF25583">
    <property type="entry name" value="WCX"/>
    <property type="match status" value="1"/>
</dbReference>
<evidence type="ECO:0000313" key="4">
    <source>
        <dbReference type="Proteomes" id="UP000503297"/>
    </source>
</evidence>
<dbReference type="AlphaFoldDB" id="A0A6M8J0L0"/>
<dbReference type="RefSeq" id="WP_173164000.1">
    <property type="nucleotide sequence ID" value="NZ_CP053716.1"/>
</dbReference>
<gene>
    <name evidence="3" type="ORF">HLV38_02410</name>
</gene>
<evidence type="ECO:0000259" key="2">
    <source>
        <dbReference type="Pfam" id="PF25583"/>
    </source>
</evidence>
<reference evidence="4" key="1">
    <citation type="submission" date="2020-05" db="EMBL/GenBank/DDBJ databases">
        <title>Novel species in genus Nocardioides.</title>
        <authorList>
            <person name="Zhang G."/>
        </authorList>
    </citation>
    <scope>NUCLEOTIDE SEQUENCE [LARGE SCALE GENOMIC DNA]</scope>
    <source>
        <strain evidence="4">zg-1050</strain>
    </source>
</reference>
<keyword evidence="4" id="KW-1185">Reference proteome</keyword>
<evidence type="ECO:0000313" key="3">
    <source>
        <dbReference type="EMBL" id="QKF07107.1"/>
    </source>
</evidence>
<evidence type="ECO:0000259" key="1">
    <source>
        <dbReference type="Pfam" id="PF13280"/>
    </source>
</evidence>
<accession>A0A6M8J0L0</accession>
<dbReference type="Proteomes" id="UP000503297">
    <property type="component" value="Chromosome"/>
</dbReference>
<dbReference type="InterPro" id="IPR057727">
    <property type="entry name" value="WCX_dom"/>
</dbReference>
<dbReference type="PROSITE" id="PS52050">
    <property type="entry name" value="WYL"/>
    <property type="match status" value="1"/>
</dbReference>
<feature type="domain" description="WYL" evidence="1">
    <location>
        <begin position="141"/>
        <end position="215"/>
    </location>
</feature>
<name>A0A6M8J0L0_9ACTN</name>
<dbReference type="InterPro" id="IPR026881">
    <property type="entry name" value="WYL_dom"/>
</dbReference>
<dbReference type="PANTHER" id="PTHR34580">
    <property type="match status" value="1"/>
</dbReference>
<dbReference type="PANTHER" id="PTHR34580:SF3">
    <property type="entry name" value="PROTEIN PAFB"/>
    <property type="match status" value="1"/>
</dbReference>
<organism evidence="3 4">
    <name type="scientific">Berryella wangjianweii</name>
    <dbReference type="NCBI Taxonomy" id="2734634"/>
    <lineage>
        <taxon>Bacteria</taxon>
        <taxon>Bacillati</taxon>
        <taxon>Actinomycetota</taxon>
        <taxon>Coriobacteriia</taxon>
        <taxon>Eggerthellales</taxon>
        <taxon>Eggerthellaceae</taxon>
        <taxon>Berryella</taxon>
    </lineage>
</organism>
<feature type="domain" description="WCX" evidence="2">
    <location>
        <begin position="248"/>
        <end position="322"/>
    </location>
</feature>
<dbReference type="Pfam" id="PF13280">
    <property type="entry name" value="WYL"/>
    <property type="match status" value="1"/>
</dbReference>
<dbReference type="InterPro" id="IPR036390">
    <property type="entry name" value="WH_DNA-bd_sf"/>
</dbReference>
<proteinExistence type="predicted"/>